<reference evidence="5" key="1">
    <citation type="submission" date="2023-06" db="EMBL/GenBank/DDBJ databases">
        <title>Genomic of Parafulvivirga corallium.</title>
        <authorList>
            <person name="Wang G."/>
        </authorList>
    </citation>
    <scope>NUCLEOTIDE SEQUENCE</scope>
    <source>
        <strain evidence="5">BMA10</strain>
    </source>
</reference>
<gene>
    <name evidence="5" type="ORF">QQ008_14975</name>
</gene>
<comment type="caution">
    <text evidence="5">The sequence shown here is derived from an EMBL/GenBank/DDBJ whole genome shotgun (WGS) entry which is preliminary data.</text>
</comment>
<dbReference type="PANTHER" id="PTHR33204:SF18">
    <property type="entry name" value="TRANSCRIPTIONAL REGULATORY PROTEIN"/>
    <property type="match status" value="1"/>
</dbReference>
<evidence type="ECO:0000313" key="5">
    <source>
        <dbReference type="EMBL" id="MDN5202690.1"/>
    </source>
</evidence>
<organism evidence="5 6">
    <name type="scientific">Splendidivirga corallicola</name>
    <dbReference type="NCBI Taxonomy" id="3051826"/>
    <lineage>
        <taxon>Bacteria</taxon>
        <taxon>Pseudomonadati</taxon>
        <taxon>Bacteroidota</taxon>
        <taxon>Cytophagia</taxon>
        <taxon>Cytophagales</taxon>
        <taxon>Splendidivirgaceae</taxon>
        <taxon>Splendidivirga</taxon>
    </lineage>
</organism>
<protein>
    <submittedName>
        <fullName evidence="5">Helix-turn-helix domain-containing protein</fullName>
    </submittedName>
</protein>
<keyword evidence="1" id="KW-0805">Transcription regulation</keyword>
<dbReference type="PANTHER" id="PTHR33204">
    <property type="entry name" value="TRANSCRIPTIONAL REGULATOR, MARR FAMILY"/>
    <property type="match status" value="1"/>
</dbReference>
<keyword evidence="2" id="KW-0238">DNA-binding</keyword>
<dbReference type="PROSITE" id="PS51118">
    <property type="entry name" value="HTH_HXLR"/>
    <property type="match status" value="1"/>
</dbReference>
<evidence type="ECO:0000259" key="4">
    <source>
        <dbReference type="PROSITE" id="PS51118"/>
    </source>
</evidence>
<dbReference type="InterPro" id="IPR002577">
    <property type="entry name" value="HTH_HxlR"/>
</dbReference>
<dbReference type="InterPro" id="IPR036390">
    <property type="entry name" value="WH_DNA-bd_sf"/>
</dbReference>
<evidence type="ECO:0000256" key="1">
    <source>
        <dbReference type="ARBA" id="ARBA00023015"/>
    </source>
</evidence>
<sequence>MENYKSHCPQYLALQVFGDKWTLLIIRDIMIEGKRRFREFLQSKEKIASNILASRLQLLEQDGIIYRSKDPQHKQKVIYSLTEKGIDLFPILMENARWSLKYKPVEKEDAIKVQAILDGGWEKILSIMDDLRKLHLKQ</sequence>
<dbReference type="InterPro" id="IPR036388">
    <property type="entry name" value="WH-like_DNA-bd_sf"/>
</dbReference>
<accession>A0ABT8KPM2</accession>
<dbReference type="Pfam" id="PF01638">
    <property type="entry name" value="HxlR"/>
    <property type="match status" value="1"/>
</dbReference>
<keyword evidence="3" id="KW-0804">Transcription</keyword>
<name>A0ABT8KPM2_9BACT</name>
<keyword evidence="6" id="KW-1185">Reference proteome</keyword>
<dbReference type="RefSeq" id="WP_346752712.1">
    <property type="nucleotide sequence ID" value="NZ_JAUJEA010000005.1"/>
</dbReference>
<dbReference type="EMBL" id="JAUJEA010000005">
    <property type="protein sequence ID" value="MDN5202690.1"/>
    <property type="molecule type" value="Genomic_DNA"/>
</dbReference>
<evidence type="ECO:0000313" key="6">
    <source>
        <dbReference type="Proteomes" id="UP001172082"/>
    </source>
</evidence>
<feature type="domain" description="HTH hxlR-type" evidence="4">
    <location>
        <begin position="8"/>
        <end position="107"/>
    </location>
</feature>
<dbReference type="Proteomes" id="UP001172082">
    <property type="component" value="Unassembled WGS sequence"/>
</dbReference>
<proteinExistence type="predicted"/>
<dbReference type="Gene3D" id="1.10.10.10">
    <property type="entry name" value="Winged helix-like DNA-binding domain superfamily/Winged helix DNA-binding domain"/>
    <property type="match status" value="1"/>
</dbReference>
<dbReference type="SUPFAM" id="SSF46785">
    <property type="entry name" value="Winged helix' DNA-binding domain"/>
    <property type="match status" value="1"/>
</dbReference>
<evidence type="ECO:0000256" key="2">
    <source>
        <dbReference type="ARBA" id="ARBA00023125"/>
    </source>
</evidence>
<evidence type="ECO:0000256" key="3">
    <source>
        <dbReference type="ARBA" id="ARBA00023163"/>
    </source>
</evidence>